<accession>A0A367KAP6</accession>
<evidence type="ECO:0000313" key="2">
    <source>
        <dbReference type="Proteomes" id="UP000252139"/>
    </source>
</evidence>
<dbReference type="OrthoDB" id="1721053at2759"/>
<comment type="caution">
    <text evidence="1">The sequence shown here is derived from an EMBL/GenBank/DDBJ whole genome shotgun (WGS) entry which is preliminary data.</text>
</comment>
<dbReference type="EMBL" id="PJQL01000133">
    <property type="protein sequence ID" value="RCH99285.1"/>
    <property type="molecule type" value="Genomic_DNA"/>
</dbReference>
<keyword evidence="2" id="KW-1185">Reference proteome</keyword>
<name>A0A367KAP6_RHIAZ</name>
<dbReference type="AlphaFoldDB" id="A0A367KAP6"/>
<dbReference type="Proteomes" id="UP000252139">
    <property type="component" value="Unassembled WGS sequence"/>
</dbReference>
<gene>
    <name evidence="1" type="ORF">CU097_015083</name>
</gene>
<evidence type="ECO:0000313" key="1">
    <source>
        <dbReference type="EMBL" id="RCH99285.1"/>
    </source>
</evidence>
<organism evidence="1 2">
    <name type="scientific">Rhizopus azygosporus</name>
    <name type="common">Rhizopus microsporus var. azygosporus</name>
    <dbReference type="NCBI Taxonomy" id="86630"/>
    <lineage>
        <taxon>Eukaryota</taxon>
        <taxon>Fungi</taxon>
        <taxon>Fungi incertae sedis</taxon>
        <taxon>Mucoromycota</taxon>
        <taxon>Mucoromycotina</taxon>
        <taxon>Mucoromycetes</taxon>
        <taxon>Mucorales</taxon>
        <taxon>Mucorineae</taxon>
        <taxon>Rhizopodaceae</taxon>
        <taxon>Rhizopus</taxon>
    </lineage>
</organism>
<protein>
    <submittedName>
        <fullName evidence="1">Uncharacterized protein</fullName>
    </submittedName>
</protein>
<proteinExistence type="predicted"/>
<reference evidence="1 2" key="1">
    <citation type="journal article" date="2018" name="G3 (Bethesda)">
        <title>Phylogenetic and Phylogenomic Definition of Rhizopus Species.</title>
        <authorList>
            <person name="Gryganskyi A.P."/>
            <person name="Golan J."/>
            <person name="Dolatabadi S."/>
            <person name="Mondo S."/>
            <person name="Robb S."/>
            <person name="Idnurm A."/>
            <person name="Muszewska A."/>
            <person name="Steczkiewicz K."/>
            <person name="Masonjones S."/>
            <person name="Liao H.L."/>
            <person name="Gajdeczka M.T."/>
            <person name="Anike F."/>
            <person name="Vuek A."/>
            <person name="Anishchenko I.M."/>
            <person name="Voigt K."/>
            <person name="de Hoog G.S."/>
            <person name="Smith M.E."/>
            <person name="Heitman J."/>
            <person name="Vilgalys R."/>
            <person name="Stajich J.E."/>
        </authorList>
    </citation>
    <scope>NUCLEOTIDE SEQUENCE [LARGE SCALE GENOMIC DNA]</scope>
    <source>
        <strain evidence="1 2">CBS 357.93</strain>
    </source>
</reference>
<sequence length="128" mass="14421">MGLIFNRTLNRHWSAGRIYQGVERIILKELGKITPVHIDGLVWHLDVDSSHPGGVGAPKGSAVRRVKWYVSWVKYVVRQYGSYLLMELESDKNLALVREDRVCYSTAGKLRSERITADSVLSGKPILA</sequence>